<dbReference type="InterPro" id="IPR036890">
    <property type="entry name" value="HATPase_C_sf"/>
</dbReference>
<evidence type="ECO:0000259" key="8">
    <source>
        <dbReference type="PROSITE" id="PS50112"/>
    </source>
</evidence>
<dbReference type="EMBL" id="JABUQZ010000001">
    <property type="protein sequence ID" value="NUC72583.1"/>
    <property type="molecule type" value="Genomic_DNA"/>
</dbReference>
<keyword evidence="3" id="KW-0597">Phosphoprotein</keyword>
<dbReference type="EC" id="2.7.13.3" evidence="2"/>
<comment type="caution">
    <text evidence="10">The sequence shown here is derived from an EMBL/GenBank/DDBJ whole genome shotgun (WGS) entry which is preliminary data.</text>
</comment>
<dbReference type="Gene3D" id="3.30.565.10">
    <property type="entry name" value="Histidine kinase-like ATPase, C-terminal domain"/>
    <property type="match status" value="1"/>
</dbReference>
<dbReference type="Pfam" id="PF13426">
    <property type="entry name" value="PAS_9"/>
    <property type="match status" value="1"/>
</dbReference>
<feature type="transmembrane region" description="Helical" evidence="6">
    <location>
        <begin position="45"/>
        <end position="62"/>
    </location>
</feature>
<dbReference type="InterPro" id="IPR031623">
    <property type="entry name" value="HisKA_4TM"/>
</dbReference>
<dbReference type="InterPro" id="IPR052162">
    <property type="entry name" value="Sensor_kinase/Photoreceptor"/>
</dbReference>
<keyword evidence="6" id="KW-0812">Transmembrane</keyword>
<feature type="domain" description="PAS" evidence="8">
    <location>
        <begin position="155"/>
        <end position="225"/>
    </location>
</feature>
<dbReference type="RefSeq" id="WP_174680492.1">
    <property type="nucleotide sequence ID" value="NZ_JABUQZ010000001.1"/>
</dbReference>
<feature type="transmembrane region" description="Helical" evidence="6">
    <location>
        <begin position="82"/>
        <end position="100"/>
    </location>
</feature>
<feature type="transmembrane region" description="Helical" evidence="6">
    <location>
        <begin position="16"/>
        <end position="33"/>
    </location>
</feature>
<dbReference type="InterPro" id="IPR004358">
    <property type="entry name" value="Sig_transdc_His_kin-like_C"/>
</dbReference>
<feature type="transmembrane region" description="Helical" evidence="6">
    <location>
        <begin position="106"/>
        <end position="127"/>
    </location>
</feature>
<evidence type="ECO:0000256" key="3">
    <source>
        <dbReference type="ARBA" id="ARBA00022553"/>
    </source>
</evidence>
<dbReference type="CDD" id="cd00082">
    <property type="entry name" value="HisKA"/>
    <property type="match status" value="1"/>
</dbReference>
<proteinExistence type="predicted"/>
<reference evidence="10 11" key="1">
    <citation type="submission" date="2020-06" db="EMBL/GenBank/DDBJ databases">
        <title>Haloterrigena sp. nov., an extremely halophilic archaeon isolated from a saline sediment.</title>
        <authorList>
            <person name="Liu B.-B."/>
        </authorList>
    </citation>
    <scope>NUCLEOTIDE SEQUENCE [LARGE SCALE GENOMIC DNA]</scope>
    <source>
        <strain evidence="10 11">SYSU A558-1</strain>
    </source>
</reference>
<dbReference type="InterPro" id="IPR000700">
    <property type="entry name" value="PAS-assoc_C"/>
</dbReference>
<evidence type="ECO:0000256" key="1">
    <source>
        <dbReference type="ARBA" id="ARBA00000085"/>
    </source>
</evidence>
<dbReference type="PROSITE" id="PS50113">
    <property type="entry name" value="PAC"/>
    <property type="match status" value="1"/>
</dbReference>
<accession>A0ABX2LB14</accession>
<sequence>MGFRNRRYSDVSGRKFIVALGGIFVALVVSYPYLPIVNDGSSELWVVLGILVGIPGLVLLYGGYRLPQTDIRSELYPTIGKWCLRGIVVGLAILLPIALASDNPNIVGNILLLTALGSLAGFGAGMYDARAKTRQLELQETVDQLETSNERLERHQQYIDDILDAIDDVFYVLDENGSLKRWNQSLSEISGYTDEEISSMTAADFYRDENREKAVAAVRNGFESGSVDVELELRTKDGDTVPFEFVGSTLENTSGDVVLAGIGRDVSDRVEREQRLEESNKRLEQFAYAASHDLQEPLRMVSSYLRLIENRADEELTEETEEFLEFAVDGADRMRDMIDGLLAYSRVETRGESFKPVDLNEVVRDVRDDLEVRITESDADVDAEELPRVEGDEHQLRQVFQNLLSNAIEYSGNEPPQVYISATQNSSMWEVSVRDEGIGIEPDQQDRIFEVFERLQSQNDYGGSGIGLALCERIVERHGGEIWVESEPGNGATFSFTLPAENEQDQ</sequence>
<dbReference type="PROSITE" id="PS50109">
    <property type="entry name" value="HIS_KIN"/>
    <property type="match status" value="1"/>
</dbReference>
<evidence type="ECO:0000256" key="2">
    <source>
        <dbReference type="ARBA" id="ARBA00012438"/>
    </source>
</evidence>
<evidence type="ECO:0000256" key="4">
    <source>
        <dbReference type="ARBA" id="ARBA00022679"/>
    </source>
</evidence>
<dbReference type="CDD" id="cd00130">
    <property type="entry name" value="PAS"/>
    <property type="match status" value="1"/>
</dbReference>
<dbReference type="Pfam" id="PF02518">
    <property type="entry name" value="HATPase_c"/>
    <property type="match status" value="1"/>
</dbReference>
<name>A0ABX2LB14_9EURY</name>
<dbReference type="InterPro" id="IPR003594">
    <property type="entry name" value="HATPase_dom"/>
</dbReference>
<evidence type="ECO:0000313" key="11">
    <source>
        <dbReference type="Proteomes" id="UP001016761"/>
    </source>
</evidence>
<keyword evidence="11" id="KW-1185">Reference proteome</keyword>
<dbReference type="PROSITE" id="PS50112">
    <property type="entry name" value="PAS"/>
    <property type="match status" value="1"/>
</dbReference>
<keyword evidence="6" id="KW-1133">Transmembrane helix</keyword>
<dbReference type="Proteomes" id="UP001016761">
    <property type="component" value="Unassembled WGS sequence"/>
</dbReference>
<dbReference type="Gene3D" id="1.10.287.130">
    <property type="match status" value="1"/>
</dbReference>
<dbReference type="InterPro" id="IPR000014">
    <property type="entry name" value="PAS"/>
</dbReference>
<comment type="catalytic activity">
    <reaction evidence="1">
        <text>ATP + protein L-histidine = ADP + protein N-phospho-L-histidine.</text>
        <dbReference type="EC" id="2.7.13.3"/>
    </reaction>
</comment>
<keyword evidence="4" id="KW-0808">Transferase</keyword>
<keyword evidence="6" id="KW-0472">Membrane</keyword>
<feature type="domain" description="PAC" evidence="9">
    <location>
        <begin position="227"/>
        <end position="278"/>
    </location>
</feature>
<dbReference type="SUPFAM" id="SSF47384">
    <property type="entry name" value="Homodimeric domain of signal transducing histidine kinase"/>
    <property type="match status" value="1"/>
</dbReference>
<dbReference type="Pfam" id="PF00512">
    <property type="entry name" value="HisKA"/>
    <property type="match status" value="1"/>
</dbReference>
<gene>
    <name evidence="10" type="ORF">HTZ84_09720</name>
</gene>
<evidence type="ECO:0000259" key="9">
    <source>
        <dbReference type="PROSITE" id="PS50113"/>
    </source>
</evidence>
<dbReference type="PANTHER" id="PTHR43304">
    <property type="entry name" value="PHYTOCHROME-LIKE PROTEIN CPH1"/>
    <property type="match status" value="1"/>
</dbReference>
<dbReference type="SMART" id="SM00091">
    <property type="entry name" value="PAS"/>
    <property type="match status" value="1"/>
</dbReference>
<evidence type="ECO:0000259" key="7">
    <source>
        <dbReference type="PROSITE" id="PS50109"/>
    </source>
</evidence>
<dbReference type="SUPFAM" id="SSF55874">
    <property type="entry name" value="ATPase domain of HSP90 chaperone/DNA topoisomerase II/histidine kinase"/>
    <property type="match status" value="1"/>
</dbReference>
<evidence type="ECO:0000313" key="10">
    <source>
        <dbReference type="EMBL" id="NUC72583.1"/>
    </source>
</evidence>
<dbReference type="SMART" id="SM00387">
    <property type="entry name" value="HATPase_c"/>
    <property type="match status" value="1"/>
</dbReference>
<protein>
    <recommendedName>
        <fullName evidence="2">histidine kinase</fullName>
        <ecNumber evidence="2">2.7.13.3</ecNumber>
    </recommendedName>
</protein>
<dbReference type="SMART" id="SM00388">
    <property type="entry name" value="HisKA"/>
    <property type="match status" value="1"/>
</dbReference>
<dbReference type="Pfam" id="PF16926">
    <property type="entry name" value="HisKA_4TM"/>
    <property type="match status" value="1"/>
</dbReference>
<organism evidence="10 11">
    <name type="scientific">Haloterrigena gelatinilytica</name>
    <dbReference type="NCBI Taxonomy" id="2741724"/>
    <lineage>
        <taxon>Archaea</taxon>
        <taxon>Methanobacteriati</taxon>
        <taxon>Methanobacteriota</taxon>
        <taxon>Stenosarchaea group</taxon>
        <taxon>Halobacteria</taxon>
        <taxon>Halobacteriales</taxon>
        <taxon>Natrialbaceae</taxon>
        <taxon>Haloterrigena</taxon>
    </lineage>
</organism>
<dbReference type="InterPro" id="IPR003661">
    <property type="entry name" value="HisK_dim/P_dom"/>
</dbReference>
<dbReference type="InterPro" id="IPR036097">
    <property type="entry name" value="HisK_dim/P_sf"/>
</dbReference>
<dbReference type="InterPro" id="IPR035965">
    <property type="entry name" value="PAS-like_dom_sf"/>
</dbReference>
<dbReference type="PANTHER" id="PTHR43304:SF1">
    <property type="entry name" value="PAC DOMAIN-CONTAINING PROTEIN"/>
    <property type="match status" value="1"/>
</dbReference>
<dbReference type="SUPFAM" id="SSF55785">
    <property type="entry name" value="PYP-like sensor domain (PAS domain)"/>
    <property type="match status" value="1"/>
</dbReference>
<dbReference type="InterPro" id="IPR005467">
    <property type="entry name" value="His_kinase_dom"/>
</dbReference>
<feature type="domain" description="Histidine kinase" evidence="7">
    <location>
        <begin position="289"/>
        <end position="502"/>
    </location>
</feature>
<evidence type="ECO:0000256" key="5">
    <source>
        <dbReference type="ARBA" id="ARBA00022777"/>
    </source>
</evidence>
<dbReference type="Gene3D" id="3.30.450.20">
    <property type="entry name" value="PAS domain"/>
    <property type="match status" value="1"/>
</dbReference>
<dbReference type="NCBIfam" id="TIGR00229">
    <property type="entry name" value="sensory_box"/>
    <property type="match status" value="1"/>
</dbReference>
<keyword evidence="5" id="KW-0418">Kinase</keyword>
<dbReference type="PRINTS" id="PR00344">
    <property type="entry name" value="BCTRLSENSOR"/>
</dbReference>
<evidence type="ECO:0000256" key="6">
    <source>
        <dbReference type="SAM" id="Phobius"/>
    </source>
</evidence>